<dbReference type="EMBL" id="BLAB01000001">
    <property type="protein sequence ID" value="GER92879.1"/>
    <property type="molecule type" value="Genomic_DNA"/>
</dbReference>
<comment type="caution">
    <text evidence="1">The sequence shown here is derived from an EMBL/GenBank/DDBJ whole genome shotgun (WGS) entry which is preliminary data.</text>
</comment>
<proteinExistence type="predicted"/>
<name>A0A5J4L3N7_9ZZZZ</name>
<organism evidence="1">
    <name type="scientific">hot springs metagenome</name>
    <dbReference type="NCBI Taxonomy" id="433727"/>
    <lineage>
        <taxon>unclassified sequences</taxon>
        <taxon>metagenomes</taxon>
        <taxon>ecological metagenomes</taxon>
    </lineage>
</organism>
<evidence type="ECO:0000313" key="1">
    <source>
        <dbReference type="EMBL" id="GER92879.1"/>
    </source>
</evidence>
<reference evidence="1" key="1">
    <citation type="submission" date="2019-10" db="EMBL/GenBank/DDBJ databases">
        <title>Metagenomic sequencing of thiosulfate-disproportionating enrichment culture.</title>
        <authorList>
            <person name="Umezawa K."/>
            <person name="Kojima H."/>
            <person name="Fukui M."/>
        </authorList>
    </citation>
    <scope>NUCLEOTIDE SEQUENCE</scope>
    <source>
        <strain evidence="1">45J</strain>
    </source>
</reference>
<protein>
    <submittedName>
        <fullName evidence="1">Uncharacterized protein</fullName>
    </submittedName>
</protein>
<gene>
    <name evidence="1" type="ORF">A45J_0610</name>
</gene>
<sequence>MSKKELLNEIKQVSDSFLDDMLALLKTKITKERLDMLLSITNPS</sequence>
<dbReference type="AlphaFoldDB" id="A0A5J4L3N7"/>
<accession>A0A5J4L3N7</accession>